<dbReference type="Proteomes" id="UP000092461">
    <property type="component" value="Unassembled WGS sequence"/>
</dbReference>
<dbReference type="EnsemblMetazoa" id="LLOJ002798-RA">
    <property type="protein sequence ID" value="LLOJ002798-PA"/>
    <property type="gene ID" value="LLOJ002798"/>
</dbReference>
<accession>A0A1B0CEM8</accession>
<keyword evidence="3" id="KW-1185">Reference proteome</keyword>
<reference evidence="2" key="1">
    <citation type="submission" date="2020-05" db="UniProtKB">
        <authorList>
            <consortium name="EnsemblMetazoa"/>
        </authorList>
    </citation>
    <scope>IDENTIFICATION</scope>
    <source>
        <strain evidence="2">Jacobina</strain>
    </source>
</reference>
<feature type="region of interest" description="Disordered" evidence="1">
    <location>
        <begin position="1"/>
        <end position="51"/>
    </location>
</feature>
<organism evidence="2 3">
    <name type="scientific">Lutzomyia longipalpis</name>
    <name type="common">Sand fly</name>
    <dbReference type="NCBI Taxonomy" id="7200"/>
    <lineage>
        <taxon>Eukaryota</taxon>
        <taxon>Metazoa</taxon>
        <taxon>Ecdysozoa</taxon>
        <taxon>Arthropoda</taxon>
        <taxon>Hexapoda</taxon>
        <taxon>Insecta</taxon>
        <taxon>Pterygota</taxon>
        <taxon>Neoptera</taxon>
        <taxon>Endopterygota</taxon>
        <taxon>Diptera</taxon>
        <taxon>Nematocera</taxon>
        <taxon>Psychodoidea</taxon>
        <taxon>Psychodidae</taxon>
        <taxon>Lutzomyia</taxon>
        <taxon>Lutzomyia</taxon>
    </lineage>
</organism>
<protein>
    <submittedName>
        <fullName evidence="2">Uncharacterized protein</fullName>
    </submittedName>
</protein>
<feature type="compositionally biased region" description="Polar residues" evidence="1">
    <location>
        <begin position="16"/>
        <end position="29"/>
    </location>
</feature>
<dbReference type="EMBL" id="AJWK01009015">
    <property type="status" value="NOT_ANNOTATED_CDS"/>
    <property type="molecule type" value="Genomic_DNA"/>
</dbReference>
<feature type="compositionally biased region" description="Low complexity" evidence="1">
    <location>
        <begin position="36"/>
        <end position="46"/>
    </location>
</feature>
<name>A0A1B0CEM8_LUTLO</name>
<evidence type="ECO:0000313" key="2">
    <source>
        <dbReference type="EnsemblMetazoa" id="LLOJ002798-PA"/>
    </source>
</evidence>
<sequence>MQQFLSKAPFVPGENGAQQQNKVSISMKPNSRRSSSHITDRISSSIDGHNTSISRHTHFLRYCTILTSK</sequence>
<evidence type="ECO:0000313" key="3">
    <source>
        <dbReference type="Proteomes" id="UP000092461"/>
    </source>
</evidence>
<dbReference type="VEuPathDB" id="VectorBase:LLOJ002798"/>
<proteinExistence type="predicted"/>
<evidence type="ECO:0000256" key="1">
    <source>
        <dbReference type="SAM" id="MobiDB-lite"/>
    </source>
</evidence>
<dbReference type="AlphaFoldDB" id="A0A1B0CEM8"/>